<dbReference type="PANTHER" id="PTHR45527">
    <property type="entry name" value="NONRIBOSOMAL PEPTIDE SYNTHETASE"/>
    <property type="match status" value="1"/>
</dbReference>
<dbReference type="InterPro" id="IPR001242">
    <property type="entry name" value="Condensation_dom"/>
</dbReference>
<dbReference type="GO" id="GO:0044550">
    <property type="term" value="P:secondary metabolite biosynthetic process"/>
    <property type="evidence" value="ECO:0007669"/>
    <property type="project" value="TreeGrafter"/>
</dbReference>
<evidence type="ECO:0000259" key="1">
    <source>
        <dbReference type="Pfam" id="PF00668"/>
    </source>
</evidence>
<dbReference type="GO" id="GO:0005737">
    <property type="term" value="C:cytoplasm"/>
    <property type="evidence" value="ECO:0007669"/>
    <property type="project" value="TreeGrafter"/>
</dbReference>
<protein>
    <submittedName>
        <fullName evidence="2">Condensation domain-containing protein</fullName>
    </submittedName>
</protein>
<dbReference type="EMBL" id="VIVR01000001">
    <property type="protein sequence ID" value="TWE16213.1"/>
    <property type="molecule type" value="Genomic_DNA"/>
</dbReference>
<keyword evidence="3" id="KW-1185">Reference proteome</keyword>
<name>A0A561EKR2_9ACTN</name>
<dbReference type="AlphaFoldDB" id="A0A561EKR2"/>
<comment type="caution">
    <text evidence="2">The sequence shown here is derived from an EMBL/GenBank/DDBJ whole genome shotgun (WGS) entry which is preliminary data.</text>
</comment>
<dbReference type="SUPFAM" id="SSF52777">
    <property type="entry name" value="CoA-dependent acyltransferases"/>
    <property type="match status" value="2"/>
</dbReference>
<dbReference type="InterPro" id="IPR023213">
    <property type="entry name" value="CAT-like_dom_sf"/>
</dbReference>
<organism evidence="2 3">
    <name type="scientific">Kitasatospora atroaurantiaca</name>
    <dbReference type="NCBI Taxonomy" id="285545"/>
    <lineage>
        <taxon>Bacteria</taxon>
        <taxon>Bacillati</taxon>
        <taxon>Actinomycetota</taxon>
        <taxon>Actinomycetes</taxon>
        <taxon>Kitasatosporales</taxon>
        <taxon>Streptomycetaceae</taxon>
        <taxon>Kitasatospora</taxon>
    </lineage>
</organism>
<dbReference type="GO" id="GO:0003824">
    <property type="term" value="F:catalytic activity"/>
    <property type="evidence" value="ECO:0007669"/>
    <property type="project" value="InterPro"/>
</dbReference>
<gene>
    <name evidence="2" type="ORF">FB465_1183</name>
</gene>
<sequence length="448" mass="49898">MTTDDSMAPLTFGQLSVWRVLQTYPLDRWSETYIVAALPTPPLSSFDKVEEAVNRLSERHESLRTNFVDTASGPRQVVRPHRRVHVQSIEKPGATSAEALEIAWQLAARRFDWESEFGFRFAVLTDRGKPTHVLIVLDHIVADGFGFRRLRAELSAMLGADNSEGVHWLADQPPQPTALALAQRSDGWRRKRKAVTGYWQGMLDALPATTFPFEPPAEDVPGRVEAALHSPGARVALGITAGRVKVSPQSVLLALSALAISTATSETQVVLTLQSSNRFDRQWRGVVSSMNQFVPLVLETGPADLSFAEFAARVQWAGLTAYRHGSYDFDEITDLVRQQRGRELDFDHFFNFTAYDVNPVSADLAGPFIPGRIERTSNYRQIGPRLNIKVHSAPDMPIIIRSDTKLIPEPKLHSMLTWYDEELHRLAGGAEGKLGDILARCSNLLEQP</sequence>
<reference evidence="2 3" key="1">
    <citation type="submission" date="2019-06" db="EMBL/GenBank/DDBJ databases">
        <title>Sequencing the genomes of 1000 actinobacteria strains.</title>
        <authorList>
            <person name="Klenk H.-P."/>
        </authorList>
    </citation>
    <scope>NUCLEOTIDE SEQUENCE [LARGE SCALE GENOMIC DNA]</scope>
    <source>
        <strain evidence="2 3">DSM 41649</strain>
    </source>
</reference>
<dbReference type="PANTHER" id="PTHR45527:SF1">
    <property type="entry name" value="FATTY ACID SYNTHASE"/>
    <property type="match status" value="1"/>
</dbReference>
<dbReference type="Pfam" id="PF00668">
    <property type="entry name" value="Condensation"/>
    <property type="match status" value="1"/>
</dbReference>
<dbReference type="GO" id="GO:0043041">
    <property type="term" value="P:amino acid activation for nonribosomal peptide biosynthetic process"/>
    <property type="evidence" value="ECO:0007669"/>
    <property type="project" value="TreeGrafter"/>
</dbReference>
<accession>A0A561EKR2</accession>
<evidence type="ECO:0000313" key="3">
    <source>
        <dbReference type="Proteomes" id="UP000318416"/>
    </source>
</evidence>
<dbReference type="Proteomes" id="UP000318416">
    <property type="component" value="Unassembled WGS sequence"/>
</dbReference>
<dbReference type="RefSeq" id="WP_145788190.1">
    <property type="nucleotide sequence ID" value="NZ_BAAABR010000037.1"/>
</dbReference>
<evidence type="ECO:0000313" key="2">
    <source>
        <dbReference type="EMBL" id="TWE16213.1"/>
    </source>
</evidence>
<dbReference type="Gene3D" id="3.30.559.30">
    <property type="entry name" value="Nonribosomal peptide synthetase, condensation domain"/>
    <property type="match status" value="1"/>
</dbReference>
<proteinExistence type="predicted"/>
<dbReference type="OrthoDB" id="3403614at2"/>
<dbReference type="GO" id="GO:0031177">
    <property type="term" value="F:phosphopantetheine binding"/>
    <property type="evidence" value="ECO:0007669"/>
    <property type="project" value="TreeGrafter"/>
</dbReference>
<dbReference type="Gene3D" id="3.30.559.10">
    <property type="entry name" value="Chloramphenicol acetyltransferase-like domain"/>
    <property type="match status" value="1"/>
</dbReference>
<dbReference type="GO" id="GO:0008610">
    <property type="term" value="P:lipid biosynthetic process"/>
    <property type="evidence" value="ECO:0007669"/>
    <property type="project" value="UniProtKB-ARBA"/>
</dbReference>
<feature type="domain" description="Condensation" evidence="1">
    <location>
        <begin position="9"/>
        <end position="358"/>
    </location>
</feature>